<accession>A0ACC2K4Y7</accession>
<dbReference type="EMBL" id="CM056820">
    <property type="protein sequence ID" value="KAJ8615988.1"/>
    <property type="molecule type" value="Genomic_DNA"/>
</dbReference>
<gene>
    <name evidence="1" type="ORF">MRB53_035360</name>
</gene>
<organism evidence="1 2">
    <name type="scientific">Persea americana</name>
    <name type="common">Avocado</name>
    <dbReference type="NCBI Taxonomy" id="3435"/>
    <lineage>
        <taxon>Eukaryota</taxon>
        <taxon>Viridiplantae</taxon>
        <taxon>Streptophyta</taxon>
        <taxon>Embryophyta</taxon>
        <taxon>Tracheophyta</taxon>
        <taxon>Spermatophyta</taxon>
        <taxon>Magnoliopsida</taxon>
        <taxon>Magnoliidae</taxon>
        <taxon>Laurales</taxon>
        <taxon>Lauraceae</taxon>
        <taxon>Persea</taxon>
    </lineage>
</organism>
<evidence type="ECO:0000313" key="2">
    <source>
        <dbReference type="Proteomes" id="UP001234297"/>
    </source>
</evidence>
<dbReference type="Proteomes" id="UP001234297">
    <property type="component" value="Chromosome 12"/>
</dbReference>
<comment type="caution">
    <text evidence="1">The sequence shown here is derived from an EMBL/GenBank/DDBJ whole genome shotgun (WGS) entry which is preliminary data.</text>
</comment>
<name>A0ACC2K4Y7_PERAE</name>
<protein>
    <submittedName>
        <fullName evidence="1">Uncharacterized protein</fullName>
    </submittedName>
</protein>
<evidence type="ECO:0000313" key="1">
    <source>
        <dbReference type="EMBL" id="KAJ8615988.1"/>
    </source>
</evidence>
<proteinExistence type="predicted"/>
<sequence>MSSTNLSFEQGSFDKDSKSDDESKCEDLSDEEQDEEVAYKELLKDSLRLSRINDKLFHKLKVFESQNLTFSFELEDACAKVSQSESQRAILSNTIIAAGKEKELITAQLEEVRKELNSLQTTYKLLQAEKNDVCGKLRIALSELVSAKSSLERMNKGSITHDEILMQQRSEKQKTGLGFNPESSTSMQTEHFSDDEEDLIIAPVSNKVVEPSTKIPSPDLMVPNIIKQFEEQSASKSSRPVPKVMKSHPISEVLGDAMEPMKTRKQVRDEVSNFCYISSIEPKNIKEALLDDCWINAMHEELEQIERNCVWEFIPRPSHTNVICTKWIYKNKTDELGQVIRNKARYVA</sequence>
<keyword evidence="2" id="KW-1185">Reference proteome</keyword>
<reference evidence="1 2" key="1">
    <citation type="journal article" date="2022" name="Hortic Res">
        <title>A haplotype resolved chromosomal level avocado genome allows analysis of novel avocado genes.</title>
        <authorList>
            <person name="Nath O."/>
            <person name="Fletcher S.J."/>
            <person name="Hayward A."/>
            <person name="Shaw L.M."/>
            <person name="Masouleh A.K."/>
            <person name="Furtado A."/>
            <person name="Henry R.J."/>
            <person name="Mitter N."/>
        </authorList>
    </citation>
    <scope>NUCLEOTIDE SEQUENCE [LARGE SCALE GENOMIC DNA]</scope>
    <source>
        <strain evidence="2">cv. Hass</strain>
    </source>
</reference>